<proteinExistence type="predicted"/>
<feature type="transmembrane region" description="Helical" evidence="1">
    <location>
        <begin position="32"/>
        <end position="50"/>
    </location>
</feature>
<name>A0A543B433_9ACTN</name>
<feature type="transmembrane region" description="Helical" evidence="1">
    <location>
        <begin position="286"/>
        <end position="303"/>
    </location>
</feature>
<gene>
    <name evidence="2" type="ORF">FB566_5198</name>
</gene>
<feature type="transmembrane region" description="Helical" evidence="1">
    <location>
        <begin position="243"/>
        <end position="263"/>
    </location>
</feature>
<feature type="transmembrane region" description="Helical" evidence="1">
    <location>
        <begin position="140"/>
        <end position="158"/>
    </location>
</feature>
<feature type="transmembrane region" description="Helical" evidence="1">
    <location>
        <begin position="197"/>
        <end position="214"/>
    </location>
</feature>
<feature type="transmembrane region" description="Helical" evidence="1">
    <location>
        <begin position="170"/>
        <end position="190"/>
    </location>
</feature>
<organism evidence="2 3">
    <name type="scientific">Stackebrandtia endophytica</name>
    <dbReference type="NCBI Taxonomy" id="1496996"/>
    <lineage>
        <taxon>Bacteria</taxon>
        <taxon>Bacillati</taxon>
        <taxon>Actinomycetota</taxon>
        <taxon>Actinomycetes</taxon>
        <taxon>Glycomycetales</taxon>
        <taxon>Glycomycetaceae</taxon>
        <taxon>Stackebrandtia</taxon>
    </lineage>
</organism>
<evidence type="ECO:0000256" key="1">
    <source>
        <dbReference type="SAM" id="Phobius"/>
    </source>
</evidence>
<evidence type="ECO:0000313" key="3">
    <source>
        <dbReference type="Proteomes" id="UP000317043"/>
    </source>
</evidence>
<evidence type="ECO:0008006" key="4">
    <source>
        <dbReference type="Google" id="ProtNLM"/>
    </source>
</evidence>
<dbReference type="EMBL" id="VFOW01000001">
    <property type="protein sequence ID" value="TQL79588.1"/>
    <property type="molecule type" value="Genomic_DNA"/>
</dbReference>
<dbReference type="Proteomes" id="UP000317043">
    <property type="component" value="Unassembled WGS sequence"/>
</dbReference>
<comment type="caution">
    <text evidence="2">The sequence shown here is derived from an EMBL/GenBank/DDBJ whole genome shotgun (WGS) entry which is preliminary data.</text>
</comment>
<sequence length="524" mass="57402">MSPVIARNRPTSSEGVPGNRPMRHRWYRRLRSPYFLVAAVLVVCTIGLAVRRPWGIDFWVHATAVERLSTNLLAPGGLQIAGTVGDSSYYSPYTVLLAVISQTTGLSAVAVLSLVSPLIVALFCYAFWRFCRLFRTGAWFTVMALGVVLTLWGVRMWAWSGFLSVFSLPVTLPLPSTVASAFMLLLWALLAEALARSRWSLWGWITLAATAIVLTHQLTAVNTAIGCVAILVWRWHHIRRSQFVAGLVSAAVVIGAVATWPYYSVWELLGSPAIDSPQQTLYTAPLWYQGLVLLAIPALWSRWRADRRDVLVLMTAIAMTVVVLGGVTGNYTYVRMLAPAMLAAQIAVAVTLHQRWRDRALGWRVWRNATVVACLGSLLVNGGNVLYALPPAVPVEQIQAKVGRNPVPPDYSWLSGYLSRGDVVITNDTTARRIITAYGFYTVMPGWEDPVVPETSARVADVALFFNPDTDAATKARVTATWSVSWVLLVPDHENATTGLGPSATLVTVGPDGQRLYAVQKSSD</sequence>
<feature type="transmembrane region" description="Helical" evidence="1">
    <location>
        <begin position="106"/>
        <end position="128"/>
    </location>
</feature>
<keyword evidence="1" id="KW-1133">Transmembrane helix</keyword>
<dbReference type="InParanoid" id="A0A543B433"/>
<protein>
    <recommendedName>
        <fullName evidence="4">Dolichyl-phosphate-mannose-protein mannosyltransferase</fullName>
    </recommendedName>
</protein>
<keyword evidence="3" id="KW-1185">Reference proteome</keyword>
<accession>A0A543B433</accession>
<dbReference type="RefSeq" id="WP_170183472.1">
    <property type="nucleotide sequence ID" value="NZ_JBHTGS010000002.1"/>
</dbReference>
<keyword evidence="1" id="KW-0812">Transmembrane</keyword>
<reference evidence="2 3" key="1">
    <citation type="submission" date="2019-06" db="EMBL/GenBank/DDBJ databases">
        <title>Sequencing the genomes of 1000 actinobacteria strains.</title>
        <authorList>
            <person name="Klenk H.-P."/>
        </authorList>
    </citation>
    <scope>NUCLEOTIDE SEQUENCE [LARGE SCALE GENOMIC DNA]</scope>
    <source>
        <strain evidence="2 3">DSM 45928</strain>
    </source>
</reference>
<evidence type="ECO:0000313" key="2">
    <source>
        <dbReference type="EMBL" id="TQL79588.1"/>
    </source>
</evidence>
<feature type="transmembrane region" description="Helical" evidence="1">
    <location>
        <begin position="310"/>
        <end position="327"/>
    </location>
</feature>
<dbReference type="AlphaFoldDB" id="A0A543B433"/>
<feature type="transmembrane region" description="Helical" evidence="1">
    <location>
        <begin position="220"/>
        <end position="236"/>
    </location>
</feature>
<keyword evidence="1" id="KW-0472">Membrane</keyword>